<feature type="transmembrane region" description="Helical" evidence="7">
    <location>
        <begin position="130"/>
        <end position="161"/>
    </location>
</feature>
<dbReference type="Proteomes" id="UP001190926">
    <property type="component" value="Unassembled WGS sequence"/>
</dbReference>
<feature type="transmembrane region" description="Helical" evidence="7">
    <location>
        <begin position="69"/>
        <end position="87"/>
    </location>
</feature>
<evidence type="ECO:0000256" key="1">
    <source>
        <dbReference type="ARBA" id="ARBA00002501"/>
    </source>
</evidence>
<keyword evidence="7" id="KW-0813">Transport</keyword>
<keyword evidence="9" id="KW-1185">Reference proteome</keyword>
<dbReference type="GO" id="GO:0005794">
    <property type="term" value="C:Golgi apparatus"/>
    <property type="evidence" value="ECO:0007669"/>
    <property type="project" value="TreeGrafter"/>
</dbReference>
<evidence type="ECO:0000313" key="8">
    <source>
        <dbReference type="EMBL" id="KAH6755837.1"/>
    </source>
</evidence>
<evidence type="ECO:0000256" key="4">
    <source>
        <dbReference type="ARBA" id="ARBA00022692"/>
    </source>
</evidence>
<evidence type="ECO:0000313" key="9">
    <source>
        <dbReference type="Proteomes" id="UP001190926"/>
    </source>
</evidence>
<accession>A0AAD4IN03</accession>
<feature type="transmembrane region" description="Helical" evidence="7">
    <location>
        <begin position="93"/>
        <end position="109"/>
    </location>
</feature>
<keyword evidence="5 7" id="KW-1133">Transmembrane helix</keyword>
<comment type="function">
    <text evidence="1 7">May be involved in both secretory and endocytic intracellular trafficking in the endosomal/prevacuolar compartments.</text>
</comment>
<organism evidence="8 9">
    <name type="scientific">Perilla frutescens var. hirtella</name>
    <name type="common">Perilla citriodora</name>
    <name type="synonym">Perilla setoyensis</name>
    <dbReference type="NCBI Taxonomy" id="608512"/>
    <lineage>
        <taxon>Eukaryota</taxon>
        <taxon>Viridiplantae</taxon>
        <taxon>Streptophyta</taxon>
        <taxon>Embryophyta</taxon>
        <taxon>Tracheophyta</taxon>
        <taxon>Spermatophyta</taxon>
        <taxon>Magnoliopsida</taxon>
        <taxon>eudicotyledons</taxon>
        <taxon>Gunneridae</taxon>
        <taxon>Pentapetalae</taxon>
        <taxon>asterids</taxon>
        <taxon>lamiids</taxon>
        <taxon>Lamiales</taxon>
        <taxon>Lamiaceae</taxon>
        <taxon>Nepetoideae</taxon>
        <taxon>Elsholtzieae</taxon>
        <taxon>Perilla</taxon>
    </lineage>
</organism>
<evidence type="ECO:0000256" key="7">
    <source>
        <dbReference type="RuleBase" id="RU363107"/>
    </source>
</evidence>
<evidence type="ECO:0000256" key="6">
    <source>
        <dbReference type="ARBA" id="ARBA00023136"/>
    </source>
</evidence>
<dbReference type="AlphaFoldDB" id="A0AAD4IN03"/>
<keyword evidence="6 7" id="KW-0472">Membrane</keyword>
<keyword evidence="4 7" id="KW-0812">Transmembrane</keyword>
<evidence type="ECO:0000256" key="2">
    <source>
        <dbReference type="ARBA" id="ARBA00004141"/>
    </source>
</evidence>
<dbReference type="InterPro" id="IPR004895">
    <property type="entry name" value="Prenylated_rab_accept_PRA1"/>
</dbReference>
<evidence type="ECO:0000256" key="3">
    <source>
        <dbReference type="ARBA" id="ARBA00006483"/>
    </source>
</evidence>
<dbReference type="PANTHER" id="PTHR19317">
    <property type="entry name" value="PRENYLATED RAB ACCEPTOR 1-RELATED"/>
    <property type="match status" value="1"/>
</dbReference>
<dbReference type="Pfam" id="PF03208">
    <property type="entry name" value="PRA1"/>
    <property type="match status" value="1"/>
</dbReference>
<proteinExistence type="inferred from homology"/>
<gene>
    <name evidence="8" type="ORF">C2S53_007952</name>
</gene>
<evidence type="ECO:0000256" key="5">
    <source>
        <dbReference type="ARBA" id="ARBA00022989"/>
    </source>
</evidence>
<comment type="similarity">
    <text evidence="3 7">Belongs to the PRA1 family.</text>
</comment>
<protein>
    <recommendedName>
        <fullName evidence="7">PRA1 family protein</fullName>
    </recommendedName>
</protein>
<name>A0AAD4IN03_PERFH</name>
<comment type="caution">
    <text evidence="8">The sequence shown here is derived from an EMBL/GenBank/DDBJ whole genome shotgun (WGS) entry which is preliminary data.</text>
</comment>
<comment type="subcellular location">
    <subcellularLocation>
        <location evidence="2 7">Membrane</location>
        <topology evidence="2 7">Multi-pass membrane protein</topology>
    </subcellularLocation>
</comment>
<dbReference type="GO" id="GO:0016192">
    <property type="term" value="P:vesicle-mediated transport"/>
    <property type="evidence" value="ECO:0007669"/>
    <property type="project" value="TreeGrafter"/>
</dbReference>
<dbReference type="EMBL" id="SDAM02029578">
    <property type="protein sequence ID" value="KAH6755837.1"/>
    <property type="molecule type" value="Genomic_DNA"/>
</dbReference>
<dbReference type="PANTHER" id="PTHR19317:SF34">
    <property type="entry name" value="PRA1 FAMILY PROTEIN-RELATED"/>
    <property type="match status" value="1"/>
</dbReference>
<dbReference type="GO" id="GO:0016020">
    <property type="term" value="C:membrane"/>
    <property type="evidence" value="ECO:0007669"/>
    <property type="project" value="UniProtKB-SubCell"/>
</dbReference>
<sequence length="207" mass="22259">MASNPNLAAADQQSSSTSAVRVLLSSISQTIRSGLSNRRPWSELVDRSGFSKPESFSDATVRLRKNYSYFRTNYLTVITAVLAVSLLTNPLSLILLAALLAAWVFLYLFRQPSDPPITVFGRQFSNRETVFLLIVSTVVVIFLTSVGTVLVSALIIGVAIVCAHGAFRVPEDLFLDEELPQGGAPNFLSFLAGAAPVSQPLVAAARA</sequence>
<dbReference type="GO" id="GO:0005783">
    <property type="term" value="C:endoplasmic reticulum"/>
    <property type="evidence" value="ECO:0007669"/>
    <property type="project" value="TreeGrafter"/>
</dbReference>
<reference evidence="8 9" key="1">
    <citation type="journal article" date="2021" name="Nat. Commun.">
        <title>Incipient diploidization of the medicinal plant Perilla within 10,000 years.</title>
        <authorList>
            <person name="Zhang Y."/>
            <person name="Shen Q."/>
            <person name="Leng L."/>
            <person name="Zhang D."/>
            <person name="Chen S."/>
            <person name="Shi Y."/>
            <person name="Ning Z."/>
            <person name="Chen S."/>
        </authorList>
    </citation>
    <scope>NUCLEOTIDE SEQUENCE [LARGE SCALE GENOMIC DNA]</scope>
    <source>
        <strain evidence="9">cv. PC099</strain>
    </source>
</reference>